<accession>A0ACB8R7P7</accession>
<dbReference type="Proteomes" id="UP000814033">
    <property type="component" value="Unassembled WGS sequence"/>
</dbReference>
<proteinExistence type="predicted"/>
<protein>
    <submittedName>
        <fullName evidence="1">Uncharacterized protein</fullName>
    </submittedName>
</protein>
<evidence type="ECO:0000313" key="1">
    <source>
        <dbReference type="EMBL" id="KAI0040151.1"/>
    </source>
</evidence>
<name>A0ACB8R7P7_9AGAM</name>
<keyword evidence="2" id="KW-1185">Reference proteome</keyword>
<gene>
    <name evidence="1" type="ORF">FA95DRAFT_916046</name>
</gene>
<organism evidence="1 2">
    <name type="scientific">Auriscalpium vulgare</name>
    <dbReference type="NCBI Taxonomy" id="40419"/>
    <lineage>
        <taxon>Eukaryota</taxon>
        <taxon>Fungi</taxon>
        <taxon>Dikarya</taxon>
        <taxon>Basidiomycota</taxon>
        <taxon>Agaricomycotina</taxon>
        <taxon>Agaricomycetes</taxon>
        <taxon>Russulales</taxon>
        <taxon>Auriscalpiaceae</taxon>
        <taxon>Auriscalpium</taxon>
    </lineage>
</organism>
<reference evidence="1" key="1">
    <citation type="submission" date="2021-02" db="EMBL/GenBank/DDBJ databases">
        <authorList>
            <consortium name="DOE Joint Genome Institute"/>
            <person name="Ahrendt S."/>
            <person name="Looney B.P."/>
            <person name="Miyauchi S."/>
            <person name="Morin E."/>
            <person name="Drula E."/>
            <person name="Courty P.E."/>
            <person name="Chicoki N."/>
            <person name="Fauchery L."/>
            <person name="Kohler A."/>
            <person name="Kuo A."/>
            <person name="Labutti K."/>
            <person name="Pangilinan J."/>
            <person name="Lipzen A."/>
            <person name="Riley R."/>
            <person name="Andreopoulos W."/>
            <person name="He G."/>
            <person name="Johnson J."/>
            <person name="Barry K.W."/>
            <person name="Grigoriev I.V."/>
            <person name="Nagy L."/>
            <person name="Hibbett D."/>
            <person name="Henrissat B."/>
            <person name="Matheny P.B."/>
            <person name="Labbe J."/>
            <person name="Martin F."/>
        </authorList>
    </citation>
    <scope>NUCLEOTIDE SEQUENCE</scope>
    <source>
        <strain evidence="1">FP105234-sp</strain>
    </source>
</reference>
<evidence type="ECO:0000313" key="2">
    <source>
        <dbReference type="Proteomes" id="UP000814033"/>
    </source>
</evidence>
<dbReference type="EMBL" id="MU276223">
    <property type="protein sequence ID" value="KAI0040151.1"/>
    <property type="molecule type" value="Genomic_DNA"/>
</dbReference>
<comment type="caution">
    <text evidence="1">The sequence shown here is derived from an EMBL/GenBank/DDBJ whole genome shotgun (WGS) entry which is preliminary data.</text>
</comment>
<reference evidence="1" key="2">
    <citation type="journal article" date="2022" name="New Phytol.">
        <title>Evolutionary transition to the ectomycorrhizal habit in the genomes of a hyperdiverse lineage of mushroom-forming fungi.</title>
        <authorList>
            <person name="Looney B."/>
            <person name="Miyauchi S."/>
            <person name="Morin E."/>
            <person name="Drula E."/>
            <person name="Courty P.E."/>
            <person name="Kohler A."/>
            <person name="Kuo A."/>
            <person name="LaButti K."/>
            <person name="Pangilinan J."/>
            <person name="Lipzen A."/>
            <person name="Riley R."/>
            <person name="Andreopoulos W."/>
            <person name="He G."/>
            <person name="Johnson J."/>
            <person name="Nolan M."/>
            <person name="Tritt A."/>
            <person name="Barry K.W."/>
            <person name="Grigoriev I.V."/>
            <person name="Nagy L.G."/>
            <person name="Hibbett D."/>
            <person name="Henrissat B."/>
            <person name="Matheny P.B."/>
            <person name="Labbe J."/>
            <person name="Martin F.M."/>
        </authorList>
    </citation>
    <scope>NUCLEOTIDE SEQUENCE</scope>
    <source>
        <strain evidence="1">FP105234-sp</strain>
    </source>
</reference>
<sequence>MKWACEPSIGDVSLRRAGGRAACRSVWTYASPSALHPSWLARPDSRTRSSPCPRAPGPFTAVSLSWPTPSPARSGTHRGLPWLFMTGARFTVTYPPFPRHLLAENAFTTVEEPEQIVRPIQKGRRGVRHVHPFSPLNEDSPIRHIALAGRLRVELSSPLPCWAGFDLLGSSIAHGRAGRSSHEAAGRCRLCSAEDKIRTSTLEIGTNSSDTATDTHQSAKCTCNHPLKASQATISSCISDAFSHGGRVSPAVSPVSAPSSTSLPWTGHHILHAPQPRVPSGLCIANLAWRRVQFHTSSTMEVRSYTPATSLTCWRRHEELRSWHRTGSAAHKYA</sequence>